<comment type="caution">
    <text evidence="1">The sequence shown here is derived from an EMBL/GenBank/DDBJ whole genome shotgun (WGS) entry which is preliminary data.</text>
</comment>
<dbReference type="EMBL" id="CAJJDN010000058">
    <property type="protein sequence ID" value="CAD8091979.1"/>
    <property type="molecule type" value="Genomic_DNA"/>
</dbReference>
<protein>
    <submittedName>
        <fullName evidence="1">Uncharacterized protein</fullName>
    </submittedName>
</protein>
<organism evidence="1 2">
    <name type="scientific">Paramecium sonneborni</name>
    <dbReference type="NCBI Taxonomy" id="65129"/>
    <lineage>
        <taxon>Eukaryota</taxon>
        <taxon>Sar</taxon>
        <taxon>Alveolata</taxon>
        <taxon>Ciliophora</taxon>
        <taxon>Intramacronucleata</taxon>
        <taxon>Oligohymenophorea</taxon>
        <taxon>Peniculida</taxon>
        <taxon>Parameciidae</taxon>
        <taxon>Paramecium</taxon>
    </lineage>
</organism>
<accession>A0A8S1NKJ2</accession>
<proteinExistence type="predicted"/>
<dbReference type="Proteomes" id="UP000692954">
    <property type="component" value="Unassembled WGS sequence"/>
</dbReference>
<dbReference type="AlphaFoldDB" id="A0A8S1NKJ2"/>
<evidence type="ECO:0000313" key="1">
    <source>
        <dbReference type="EMBL" id="CAD8091979.1"/>
    </source>
</evidence>
<reference evidence="1" key="1">
    <citation type="submission" date="2021-01" db="EMBL/GenBank/DDBJ databases">
        <authorList>
            <consortium name="Genoscope - CEA"/>
            <person name="William W."/>
        </authorList>
    </citation>
    <scope>NUCLEOTIDE SEQUENCE</scope>
</reference>
<name>A0A8S1NKJ2_9CILI</name>
<keyword evidence="2" id="KW-1185">Reference proteome</keyword>
<gene>
    <name evidence="1" type="ORF">PSON_ATCC_30995.1.T0580154</name>
</gene>
<sequence length="99" mass="12505">MIRKSFCYFYDLIQQELSRDYQYWQKYRNPIPYYKLVIYQFYFNFNEINNCVNYLKKTLFNKFEISFNRQIDRNSLKKFLITFIYQNRQKQKGLAKLIT</sequence>
<evidence type="ECO:0000313" key="2">
    <source>
        <dbReference type="Proteomes" id="UP000692954"/>
    </source>
</evidence>